<protein>
    <submittedName>
        <fullName evidence="10">Cytochrome P450</fullName>
    </submittedName>
</protein>
<organism evidence="10 11">
    <name type="scientific">Staphylotrichum tortipilum</name>
    <dbReference type="NCBI Taxonomy" id="2831512"/>
    <lineage>
        <taxon>Eukaryota</taxon>
        <taxon>Fungi</taxon>
        <taxon>Dikarya</taxon>
        <taxon>Ascomycota</taxon>
        <taxon>Pezizomycotina</taxon>
        <taxon>Sordariomycetes</taxon>
        <taxon>Sordariomycetidae</taxon>
        <taxon>Sordariales</taxon>
        <taxon>Chaetomiaceae</taxon>
        <taxon>Staphylotrichum</taxon>
    </lineage>
</organism>
<dbReference type="GO" id="GO:0020037">
    <property type="term" value="F:heme binding"/>
    <property type="evidence" value="ECO:0007669"/>
    <property type="project" value="InterPro"/>
</dbReference>
<keyword evidence="11" id="KW-1185">Reference proteome</keyword>
<comment type="similarity">
    <text evidence="2 9">Belongs to the cytochrome P450 family.</text>
</comment>
<dbReference type="GO" id="GO:0016705">
    <property type="term" value="F:oxidoreductase activity, acting on paired donors, with incorporation or reduction of molecular oxygen"/>
    <property type="evidence" value="ECO:0007669"/>
    <property type="project" value="InterPro"/>
</dbReference>
<keyword evidence="3 8" id="KW-0349">Heme</keyword>
<feature type="non-terminal residue" evidence="10">
    <location>
        <position position="1"/>
    </location>
</feature>
<evidence type="ECO:0000256" key="5">
    <source>
        <dbReference type="ARBA" id="ARBA00023002"/>
    </source>
</evidence>
<dbReference type="InterPro" id="IPR017972">
    <property type="entry name" value="Cyt_P450_CS"/>
</dbReference>
<dbReference type="InterPro" id="IPR036396">
    <property type="entry name" value="Cyt_P450_sf"/>
</dbReference>
<evidence type="ECO:0000256" key="7">
    <source>
        <dbReference type="ARBA" id="ARBA00023033"/>
    </source>
</evidence>
<dbReference type="SUPFAM" id="SSF48264">
    <property type="entry name" value="Cytochrome P450"/>
    <property type="match status" value="1"/>
</dbReference>
<dbReference type="PRINTS" id="PR00465">
    <property type="entry name" value="EP450IV"/>
</dbReference>
<proteinExistence type="inferred from homology"/>
<evidence type="ECO:0000256" key="6">
    <source>
        <dbReference type="ARBA" id="ARBA00023004"/>
    </source>
</evidence>
<evidence type="ECO:0000256" key="8">
    <source>
        <dbReference type="PIRSR" id="PIRSR602403-1"/>
    </source>
</evidence>
<comment type="cofactor">
    <cofactor evidence="1 8">
        <name>heme</name>
        <dbReference type="ChEBI" id="CHEBI:30413"/>
    </cofactor>
</comment>
<evidence type="ECO:0000256" key="4">
    <source>
        <dbReference type="ARBA" id="ARBA00022723"/>
    </source>
</evidence>
<dbReference type="GO" id="GO:0004497">
    <property type="term" value="F:monooxygenase activity"/>
    <property type="evidence" value="ECO:0007669"/>
    <property type="project" value="UniProtKB-KW"/>
</dbReference>
<dbReference type="Gene3D" id="1.10.630.10">
    <property type="entry name" value="Cytochrome P450"/>
    <property type="match status" value="1"/>
</dbReference>
<dbReference type="CDD" id="cd11041">
    <property type="entry name" value="CYP503A1-like"/>
    <property type="match status" value="1"/>
</dbReference>
<keyword evidence="4 8" id="KW-0479">Metal-binding</keyword>
<evidence type="ECO:0000256" key="9">
    <source>
        <dbReference type="RuleBase" id="RU000461"/>
    </source>
</evidence>
<reference evidence="10" key="1">
    <citation type="journal article" date="2023" name="Mol. Phylogenet. Evol.">
        <title>Genome-scale phylogeny and comparative genomics of the fungal order Sordariales.</title>
        <authorList>
            <person name="Hensen N."/>
            <person name="Bonometti L."/>
            <person name="Westerberg I."/>
            <person name="Brannstrom I.O."/>
            <person name="Guillou S."/>
            <person name="Cros-Aarteil S."/>
            <person name="Calhoun S."/>
            <person name="Haridas S."/>
            <person name="Kuo A."/>
            <person name="Mondo S."/>
            <person name="Pangilinan J."/>
            <person name="Riley R."/>
            <person name="LaButti K."/>
            <person name="Andreopoulos B."/>
            <person name="Lipzen A."/>
            <person name="Chen C."/>
            <person name="Yan M."/>
            <person name="Daum C."/>
            <person name="Ng V."/>
            <person name="Clum A."/>
            <person name="Steindorff A."/>
            <person name="Ohm R.A."/>
            <person name="Martin F."/>
            <person name="Silar P."/>
            <person name="Natvig D.O."/>
            <person name="Lalanne C."/>
            <person name="Gautier V."/>
            <person name="Ament-Velasquez S.L."/>
            <person name="Kruys A."/>
            <person name="Hutchinson M.I."/>
            <person name="Powell A.J."/>
            <person name="Barry K."/>
            <person name="Miller A.N."/>
            <person name="Grigoriev I.V."/>
            <person name="Debuchy R."/>
            <person name="Gladieux P."/>
            <person name="Hiltunen Thoren M."/>
            <person name="Johannesson H."/>
        </authorList>
    </citation>
    <scope>NUCLEOTIDE SEQUENCE</scope>
    <source>
        <strain evidence="10">CBS 103.79</strain>
    </source>
</reference>
<name>A0AAN6RT77_9PEZI</name>
<dbReference type="PANTHER" id="PTHR46206">
    <property type="entry name" value="CYTOCHROME P450"/>
    <property type="match status" value="1"/>
</dbReference>
<accession>A0AAN6RT77</accession>
<comment type="caution">
    <text evidence="10">The sequence shown here is derived from an EMBL/GenBank/DDBJ whole genome shotgun (WGS) entry which is preliminary data.</text>
</comment>
<sequence length="205" mass="22505">LFRQVLIEIARYPGLVEPLKDEVTEQLSAHGVSVAATSGMALLDSVMKESQRQSSGLGMLVLERIASNDTALPDGRVIPRGSHIMVDATGLWNPAVYPSPDQFDGHRFLRRSQDGDKSSQFVQSSPDYNVFGGGRHICPGRFFASNELKLALAYVLLKYEIRLAKGCEPKNPQHGFYGMVDPSTQLEVRRKDGRADGGVTARLFA</sequence>
<reference evidence="10" key="2">
    <citation type="submission" date="2023-05" db="EMBL/GenBank/DDBJ databases">
        <authorList>
            <consortium name="Lawrence Berkeley National Laboratory"/>
            <person name="Steindorff A."/>
            <person name="Hensen N."/>
            <person name="Bonometti L."/>
            <person name="Westerberg I."/>
            <person name="Brannstrom I.O."/>
            <person name="Guillou S."/>
            <person name="Cros-Aarteil S."/>
            <person name="Calhoun S."/>
            <person name="Haridas S."/>
            <person name="Kuo A."/>
            <person name="Mondo S."/>
            <person name="Pangilinan J."/>
            <person name="Riley R."/>
            <person name="Labutti K."/>
            <person name="Andreopoulos B."/>
            <person name="Lipzen A."/>
            <person name="Chen C."/>
            <person name="Yanf M."/>
            <person name="Daum C."/>
            <person name="Ng V."/>
            <person name="Clum A."/>
            <person name="Ohm R."/>
            <person name="Martin F."/>
            <person name="Silar P."/>
            <person name="Natvig D."/>
            <person name="Lalanne C."/>
            <person name="Gautier V."/>
            <person name="Ament-Velasquez S.L."/>
            <person name="Kruys A."/>
            <person name="Hutchinson M.I."/>
            <person name="Powell A.J."/>
            <person name="Barry K."/>
            <person name="Miller A.N."/>
            <person name="Grigoriev I.V."/>
            <person name="Debuchy R."/>
            <person name="Gladieux P."/>
            <person name="Thoren M.H."/>
            <person name="Johannesson H."/>
        </authorList>
    </citation>
    <scope>NUCLEOTIDE SEQUENCE</scope>
    <source>
        <strain evidence="10">CBS 103.79</strain>
    </source>
</reference>
<gene>
    <name evidence="10" type="ORF">C8A05DRAFT_15966</name>
</gene>
<evidence type="ECO:0000256" key="3">
    <source>
        <dbReference type="ARBA" id="ARBA00022617"/>
    </source>
</evidence>
<dbReference type="PANTHER" id="PTHR46206:SF2">
    <property type="entry name" value="CYTOCHROME P450 MONOOXYGENASE AUSG-RELATED"/>
    <property type="match status" value="1"/>
</dbReference>
<dbReference type="GO" id="GO:0005506">
    <property type="term" value="F:iron ion binding"/>
    <property type="evidence" value="ECO:0007669"/>
    <property type="project" value="InterPro"/>
</dbReference>
<keyword evidence="6 8" id="KW-0408">Iron</keyword>
<evidence type="ECO:0000256" key="2">
    <source>
        <dbReference type="ARBA" id="ARBA00010617"/>
    </source>
</evidence>
<keyword evidence="7 9" id="KW-0503">Monooxygenase</keyword>
<dbReference type="InterPro" id="IPR002403">
    <property type="entry name" value="Cyt_P450_E_grp-IV"/>
</dbReference>
<dbReference type="Proteomes" id="UP001303889">
    <property type="component" value="Unassembled WGS sequence"/>
</dbReference>
<dbReference type="Pfam" id="PF00067">
    <property type="entry name" value="p450"/>
    <property type="match status" value="1"/>
</dbReference>
<evidence type="ECO:0000313" key="11">
    <source>
        <dbReference type="Proteomes" id="UP001303889"/>
    </source>
</evidence>
<dbReference type="EMBL" id="MU855547">
    <property type="protein sequence ID" value="KAK3901909.1"/>
    <property type="molecule type" value="Genomic_DNA"/>
</dbReference>
<dbReference type="AlphaFoldDB" id="A0AAN6RT77"/>
<dbReference type="InterPro" id="IPR001128">
    <property type="entry name" value="Cyt_P450"/>
</dbReference>
<feature type="binding site" description="axial binding residue" evidence="8">
    <location>
        <position position="138"/>
    </location>
    <ligand>
        <name>heme</name>
        <dbReference type="ChEBI" id="CHEBI:30413"/>
    </ligand>
    <ligandPart>
        <name>Fe</name>
        <dbReference type="ChEBI" id="CHEBI:18248"/>
    </ligandPart>
</feature>
<evidence type="ECO:0000256" key="1">
    <source>
        <dbReference type="ARBA" id="ARBA00001971"/>
    </source>
</evidence>
<dbReference type="PROSITE" id="PS00086">
    <property type="entry name" value="CYTOCHROME_P450"/>
    <property type="match status" value="1"/>
</dbReference>
<evidence type="ECO:0000313" key="10">
    <source>
        <dbReference type="EMBL" id="KAK3901909.1"/>
    </source>
</evidence>
<keyword evidence="5 9" id="KW-0560">Oxidoreductase</keyword>